<name>A0A7W6LFD6_9HYPH</name>
<evidence type="ECO:0000313" key="3">
    <source>
        <dbReference type="Proteomes" id="UP000519897"/>
    </source>
</evidence>
<sequence>MSKVISFRRQHGSDESDLSSVRVSAFDSLTGRSGATDGSDGKVDHHWGVALALATWPICLGAGAVLMALD</sequence>
<feature type="transmembrane region" description="Helical" evidence="1">
    <location>
        <begin position="47"/>
        <end position="69"/>
    </location>
</feature>
<organism evidence="2 3">
    <name type="scientific">Rhizobium rhizoryzae</name>
    <dbReference type="NCBI Taxonomy" id="451876"/>
    <lineage>
        <taxon>Bacteria</taxon>
        <taxon>Pseudomonadati</taxon>
        <taxon>Pseudomonadota</taxon>
        <taxon>Alphaproteobacteria</taxon>
        <taxon>Hyphomicrobiales</taxon>
        <taxon>Rhizobiaceae</taxon>
        <taxon>Rhizobium/Agrobacterium group</taxon>
        <taxon>Rhizobium</taxon>
    </lineage>
</organism>
<gene>
    <name evidence="2" type="ORF">GGQ72_000766</name>
</gene>
<comment type="caution">
    <text evidence="2">The sequence shown here is derived from an EMBL/GenBank/DDBJ whole genome shotgun (WGS) entry which is preliminary data.</text>
</comment>
<proteinExistence type="predicted"/>
<evidence type="ECO:0000313" key="2">
    <source>
        <dbReference type="EMBL" id="MBB4142267.1"/>
    </source>
</evidence>
<keyword evidence="3" id="KW-1185">Reference proteome</keyword>
<dbReference type="AlphaFoldDB" id="A0A7W6LFD6"/>
<keyword evidence="1" id="KW-0472">Membrane</keyword>
<dbReference type="Proteomes" id="UP000519897">
    <property type="component" value="Unassembled WGS sequence"/>
</dbReference>
<protein>
    <submittedName>
        <fullName evidence="2">Uncharacterized protein</fullName>
    </submittedName>
</protein>
<keyword evidence="1" id="KW-1133">Transmembrane helix</keyword>
<dbReference type="EMBL" id="JACIEC010000001">
    <property type="protein sequence ID" value="MBB4142267.1"/>
    <property type="molecule type" value="Genomic_DNA"/>
</dbReference>
<keyword evidence="1" id="KW-0812">Transmembrane</keyword>
<dbReference type="RefSeq" id="WP_165136078.1">
    <property type="nucleotide sequence ID" value="NZ_CP049250.1"/>
</dbReference>
<reference evidence="2 3" key="1">
    <citation type="submission" date="2020-08" db="EMBL/GenBank/DDBJ databases">
        <title>Genomic Encyclopedia of Type Strains, Phase IV (KMG-IV): sequencing the most valuable type-strain genomes for metagenomic binning, comparative biology and taxonomic classification.</title>
        <authorList>
            <person name="Goeker M."/>
        </authorList>
    </citation>
    <scope>NUCLEOTIDE SEQUENCE [LARGE SCALE GENOMIC DNA]</scope>
    <source>
        <strain evidence="2 3">DSM 29514</strain>
    </source>
</reference>
<accession>A0A7W6LFD6</accession>
<evidence type="ECO:0000256" key="1">
    <source>
        <dbReference type="SAM" id="Phobius"/>
    </source>
</evidence>